<dbReference type="PANTHER" id="PTHR30146">
    <property type="entry name" value="LACI-RELATED TRANSCRIPTIONAL REPRESSOR"/>
    <property type="match status" value="1"/>
</dbReference>
<feature type="region of interest" description="Disordered" evidence="4">
    <location>
        <begin position="325"/>
        <end position="348"/>
    </location>
</feature>
<evidence type="ECO:0000256" key="2">
    <source>
        <dbReference type="ARBA" id="ARBA00023125"/>
    </source>
</evidence>
<keyword evidence="2 6" id="KW-0238">DNA-binding</keyword>
<dbReference type="Gene3D" id="1.10.260.40">
    <property type="entry name" value="lambda repressor-like DNA-binding domains"/>
    <property type="match status" value="1"/>
</dbReference>
<keyword evidence="3" id="KW-0804">Transcription</keyword>
<dbReference type="SMART" id="SM00354">
    <property type="entry name" value="HTH_LACI"/>
    <property type="match status" value="1"/>
</dbReference>
<keyword evidence="1" id="KW-0805">Transcription regulation</keyword>
<dbReference type="PROSITE" id="PS50932">
    <property type="entry name" value="HTH_LACI_2"/>
    <property type="match status" value="1"/>
</dbReference>
<comment type="caution">
    <text evidence="6">The sequence shown here is derived from an EMBL/GenBank/DDBJ whole genome shotgun (WGS) entry which is preliminary data.</text>
</comment>
<evidence type="ECO:0000256" key="3">
    <source>
        <dbReference type="ARBA" id="ARBA00023163"/>
    </source>
</evidence>
<dbReference type="InterPro" id="IPR046335">
    <property type="entry name" value="LacI/GalR-like_sensor"/>
</dbReference>
<evidence type="ECO:0000313" key="6">
    <source>
        <dbReference type="EMBL" id="GAA2223258.1"/>
    </source>
</evidence>
<protein>
    <submittedName>
        <fullName evidence="6">LacI family DNA-binding transcriptional regulator</fullName>
    </submittedName>
</protein>
<accession>A0ABN3D7Q0</accession>
<dbReference type="RefSeq" id="WP_259477760.1">
    <property type="nucleotide sequence ID" value="NZ_BAAAQY010000001.1"/>
</dbReference>
<evidence type="ECO:0000256" key="1">
    <source>
        <dbReference type="ARBA" id="ARBA00023015"/>
    </source>
</evidence>
<evidence type="ECO:0000259" key="5">
    <source>
        <dbReference type="PROSITE" id="PS50932"/>
    </source>
</evidence>
<gene>
    <name evidence="6" type="ORF">GCM10009851_02980</name>
</gene>
<feature type="domain" description="HTH lacI-type" evidence="5">
    <location>
        <begin position="7"/>
        <end position="61"/>
    </location>
</feature>
<dbReference type="Gene3D" id="3.40.50.2300">
    <property type="match status" value="2"/>
</dbReference>
<sequence>MPDSRPVTLLDVARAAGVGKSTVSNVLSGTGRFSDETRREVLEAAARLGYQPNRAARRLRGGRTGVVGVHVPGVPSTSEFYMRFVFGAMEYLSSRGRDTAILGGHERAAFPAVDGVVVADPHADDPTAVALLASDVPSVSFERPYGAAMPRPDVVVRCDHDRALRWVLDHLRHEGSRWPAMMLPPETGDWAVQLGAAYRSWCRENRVEPVVVPISWIPSPAEIESATAVLLRQHPGVDGLFCAPVDTAPATLAVLAAEGRRVGEDFLLATGTESATAALVQPPITSIDLDPLTAGSRCAELLDAVLEGAERGEVEHPITLRLRSSTRGSGTFTVHGGRVRPRPVPPPR</sequence>
<dbReference type="GO" id="GO:0003677">
    <property type="term" value="F:DNA binding"/>
    <property type="evidence" value="ECO:0007669"/>
    <property type="project" value="UniProtKB-KW"/>
</dbReference>
<dbReference type="PANTHER" id="PTHR30146:SF153">
    <property type="entry name" value="LACTOSE OPERON REPRESSOR"/>
    <property type="match status" value="1"/>
</dbReference>
<dbReference type="InterPro" id="IPR000843">
    <property type="entry name" value="HTH_LacI"/>
</dbReference>
<dbReference type="CDD" id="cd01392">
    <property type="entry name" value="HTH_LacI"/>
    <property type="match status" value="1"/>
</dbReference>
<dbReference type="Pfam" id="PF13377">
    <property type="entry name" value="Peripla_BP_3"/>
    <property type="match status" value="1"/>
</dbReference>
<evidence type="ECO:0000256" key="4">
    <source>
        <dbReference type="SAM" id="MobiDB-lite"/>
    </source>
</evidence>
<reference evidence="6 7" key="1">
    <citation type="journal article" date="2019" name="Int. J. Syst. Evol. Microbiol.">
        <title>The Global Catalogue of Microorganisms (GCM) 10K type strain sequencing project: providing services to taxonomists for standard genome sequencing and annotation.</title>
        <authorList>
            <consortium name="The Broad Institute Genomics Platform"/>
            <consortium name="The Broad Institute Genome Sequencing Center for Infectious Disease"/>
            <person name="Wu L."/>
            <person name="Ma J."/>
        </authorList>
    </citation>
    <scope>NUCLEOTIDE SEQUENCE [LARGE SCALE GENOMIC DNA]</scope>
    <source>
        <strain evidence="6 7">JCM 16117</strain>
    </source>
</reference>
<dbReference type="InterPro" id="IPR010982">
    <property type="entry name" value="Lambda_DNA-bd_dom_sf"/>
</dbReference>
<keyword evidence="7" id="KW-1185">Reference proteome</keyword>
<dbReference type="Proteomes" id="UP001500929">
    <property type="component" value="Unassembled WGS sequence"/>
</dbReference>
<dbReference type="InterPro" id="IPR028082">
    <property type="entry name" value="Peripla_BP_I"/>
</dbReference>
<dbReference type="PROSITE" id="PS00356">
    <property type="entry name" value="HTH_LACI_1"/>
    <property type="match status" value="1"/>
</dbReference>
<dbReference type="EMBL" id="BAAAQY010000001">
    <property type="protein sequence ID" value="GAA2223258.1"/>
    <property type="molecule type" value="Genomic_DNA"/>
</dbReference>
<evidence type="ECO:0000313" key="7">
    <source>
        <dbReference type="Proteomes" id="UP001500929"/>
    </source>
</evidence>
<dbReference type="Pfam" id="PF00356">
    <property type="entry name" value="LacI"/>
    <property type="match status" value="1"/>
</dbReference>
<proteinExistence type="predicted"/>
<organism evidence="6 7">
    <name type="scientific">Herbiconiux moechotypicola</name>
    <dbReference type="NCBI Taxonomy" id="637393"/>
    <lineage>
        <taxon>Bacteria</taxon>
        <taxon>Bacillati</taxon>
        <taxon>Actinomycetota</taxon>
        <taxon>Actinomycetes</taxon>
        <taxon>Micrococcales</taxon>
        <taxon>Microbacteriaceae</taxon>
        <taxon>Herbiconiux</taxon>
    </lineage>
</organism>
<name>A0ABN3D7Q0_9MICO</name>
<dbReference type="SUPFAM" id="SSF53822">
    <property type="entry name" value="Periplasmic binding protein-like I"/>
    <property type="match status" value="1"/>
</dbReference>
<dbReference type="SUPFAM" id="SSF47413">
    <property type="entry name" value="lambda repressor-like DNA-binding domains"/>
    <property type="match status" value="1"/>
</dbReference>